<dbReference type="Gene3D" id="3.40.50.1010">
    <property type="entry name" value="5'-nuclease"/>
    <property type="match status" value="1"/>
</dbReference>
<dbReference type="PANTHER" id="PTHR39664">
    <property type="match status" value="1"/>
</dbReference>
<gene>
    <name evidence="2" type="ORF">D5039_08555</name>
</gene>
<reference evidence="3" key="1">
    <citation type="submission" date="2023-07" db="EMBL/GenBank/DDBJ databases">
        <title>Verminephrobacter genomes.</title>
        <authorList>
            <person name="Lund M.B."/>
        </authorList>
    </citation>
    <scope>NUCLEOTIDE SEQUENCE [LARGE SCALE GENOMIC DNA]</scope>
    <source>
        <strain evidence="3">AtM5-05</strain>
    </source>
</reference>
<dbReference type="SUPFAM" id="SSF88723">
    <property type="entry name" value="PIN domain-like"/>
    <property type="match status" value="1"/>
</dbReference>
<dbReference type="RefSeq" id="WP_265281832.1">
    <property type="nucleotide sequence ID" value="NZ_QZCW01000001.1"/>
</dbReference>
<comment type="caution">
    <text evidence="2">The sequence shown here is derived from an EMBL/GenBank/DDBJ whole genome shotgun (WGS) entry which is preliminary data.</text>
</comment>
<dbReference type="InterPro" id="IPR029060">
    <property type="entry name" value="PIN-like_dom_sf"/>
</dbReference>
<dbReference type="EMBL" id="QZCW01000001">
    <property type="protein sequence ID" value="MCW5321207.1"/>
    <property type="molecule type" value="Genomic_DNA"/>
</dbReference>
<keyword evidence="3" id="KW-1185">Reference proteome</keyword>
<evidence type="ECO:0000313" key="2">
    <source>
        <dbReference type="EMBL" id="MCW5321207.1"/>
    </source>
</evidence>
<feature type="domain" description="PIN" evidence="1">
    <location>
        <begin position="4"/>
        <end position="64"/>
    </location>
</feature>
<evidence type="ECO:0000313" key="3">
    <source>
        <dbReference type="Proteomes" id="UP001208935"/>
    </source>
</evidence>
<dbReference type="InterPro" id="IPR002716">
    <property type="entry name" value="PIN_dom"/>
</dbReference>
<protein>
    <submittedName>
        <fullName evidence="2">Type II toxin-antitoxin system VapC family toxin</fullName>
    </submittedName>
</protein>
<proteinExistence type="predicted"/>
<name>A0ABT3KSA3_9BURK</name>
<dbReference type="Pfam" id="PF01850">
    <property type="entry name" value="PIN"/>
    <property type="match status" value="1"/>
</dbReference>
<evidence type="ECO:0000259" key="1">
    <source>
        <dbReference type="Pfam" id="PF01850"/>
    </source>
</evidence>
<dbReference type="CDD" id="cd18683">
    <property type="entry name" value="PIN_VapC-like"/>
    <property type="match status" value="1"/>
</dbReference>
<sequence length="109" mass="12149">MNSVIVDTNVLARFLVGDDKQQNKIAKRLFETAEEIIIPTHVFCELVWVLLSVYKSRPEEVHAKICGIIKSRKVVVRNDEIGAGLQMMETGGDFADGVNTISLYTSPRA</sequence>
<dbReference type="PANTHER" id="PTHR39664:SF2">
    <property type="entry name" value="NUCLEIC ACID-BINDING PROTEIN, CONTAINING PIN DOMAIN-RELATED"/>
    <property type="match status" value="1"/>
</dbReference>
<accession>A0ABT3KSA3</accession>
<organism evidence="2 3">
    <name type="scientific">Verminephrobacter aporrectodeae subsp. tuberculatae</name>
    <dbReference type="NCBI Taxonomy" id="1110392"/>
    <lineage>
        <taxon>Bacteria</taxon>
        <taxon>Pseudomonadati</taxon>
        <taxon>Pseudomonadota</taxon>
        <taxon>Betaproteobacteria</taxon>
        <taxon>Burkholderiales</taxon>
        <taxon>Comamonadaceae</taxon>
        <taxon>Verminephrobacter</taxon>
    </lineage>
</organism>
<dbReference type="Proteomes" id="UP001208935">
    <property type="component" value="Unassembled WGS sequence"/>
</dbReference>